<dbReference type="PANTHER" id="PTHR11451:SF50">
    <property type="entry name" value="THREONINE--TRNA LIGASE, MITOCHONDRIAL"/>
    <property type="match status" value="1"/>
</dbReference>
<accession>A0A6A5WY89</accession>
<evidence type="ECO:0000256" key="2">
    <source>
        <dbReference type="ARBA" id="ARBA00008226"/>
    </source>
</evidence>
<evidence type="ECO:0000256" key="11">
    <source>
        <dbReference type="ARBA" id="ARBA00031900"/>
    </source>
</evidence>
<evidence type="ECO:0000256" key="5">
    <source>
        <dbReference type="ARBA" id="ARBA00022741"/>
    </source>
</evidence>
<dbReference type="InterPro" id="IPR002320">
    <property type="entry name" value="Thr-tRNA-ligase_IIa"/>
</dbReference>
<comment type="similarity">
    <text evidence="2">Belongs to the class-II aminoacyl-tRNA synthetase family.</text>
</comment>
<dbReference type="EC" id="6.1.1.3" evidence="3"/>
<dbReference type="GO" id="GO:0004829">
    <property type="term" value="F:threonine-tRNA ligase activity"/>
    <property type="evidence" value="ECO:0007669"/>
    <property type="project" value="UniProtKB-EC"/>
</dbReference>
<protein>
    <recommendedName>
        <fullName evidence="3">threonine--tRNA ligase</fullName>
        <ecNumber evidence="3">6.1.1.3</ecNumber>
    </recommendedName>
    <alternativeName>
        <fullName evidence="11">Threonyl-tRNA synthetase</fullName>
    </alternativeName>
</protein>
<dbReference type="EMBL" id="ML977559">
    <property type="protein sequence ID" value="KAF2006783.1"/>
    <property type="molecule type" value="Genomic_DNA"/>
</dbReference>
<comment type="subcellular location">
    <subcellularLocation>
        <location evidence="1">Mitochondrion matrix</location>
    </subcellularLocation>
</comment>
<dbReference type="Pfam" id="PF03129">
    <property type="entry name" value="HGTP_anticodon"/>
    <property type="match status" value="1"/>
</dbReference>
<evidence type="ECO:0000256" key="10">
    <source>
        <dbReference type="ARBA" id="ARBA00023146"/>
    </source>
</evidence>
<keyword evidence="5" id="KW-0547">Nucleotide-binding</keyword>
<evidence type="ECO:0000256" key="8">
    <source>
        <dbReference type="ARBA" id="ARBA00022946"/>
    </source>
</evidence>
<evidence type="ECO:0000256" key="12">
    <source>
        <dbReference type="ARBA" id="ARBA00049515"/>
    </source>
</evidence>
<reference evidence="15" key="1">
    <citation type="journal article" date="2020" name="Stud. Mycol.">
        <title>101 Dothideomycetes genomes: a test case for predicting lifestyles and emergence of pathogens.</title>
        <authorList>
            <person name="Haridas S."/>
            <person name="Albert R."/>
            <person name="Binder M."/>
            <person name="Bloem J."/>
            <person name="Labutti K."/>
            <person name="Salamov A."/>
            <person name="Andreopoulos B."/>
            <person name="Baker S."/>
            <person name="Barry K."/>
            <person name="Bills G."/>
            <person name="Bluhm B."/>
            <person name="Cannon C."/>
            <person name="Castanera R."/>
            <person name="Culley D."/>
            <person name="Daum C."/>
            <person name="Ezra D."/>
            <person name="Gonzalez J."/>
            <person name="Henrissat B."/>
            <person name="Kuo A."/>
            <person name="Liang C."/>
            <person name="Lipzen A."/>
            <person name="Lutzoni F."/>
            <person name="Magnuson J."/>
            <person name="Mondo S."/>
            <person name="Nolan M."/>
            <person name="Ohm R."/>
            <person name="Pangilinan J."/>
            <person name="Park H.-J."/>
            <person name="Ramirez L."/>
            <person name="Alfaro M."/>
            <person name="Sun H."/>
            <person name="Tritt A."/>
            <person name="Yoshinaga Y."/>
            <person name="Zwiers L.-H."/>
            <person name="Turgeon B."/>
            <person name="Goodwin S."/>
            <person name="Spatafora J."/>
            <person name="Crous P."/>
            <person name="Grigoriev I."/>
        </authorList>
    </citation>
    <scope>NUCLEOTIDE SEQUENCE</scope>
    <source>
        <strain evidence="15">CBS 123094</strain>
    </source>
</reference>
<dbReference type="InterPro" id="IPR045864">
    <property type="entry name" value="aa-tRNA-synth_II/BPL/LPL"/>
</dbReference>
<dbReference type="InterPro" id="IPR002314">
    <property type="entry name" value="aa-tRNA-synt_IIb"/>
</dbReference>
<keyword evidence="16" id="KW-1185">Reference proteome</keyword>
<dbReference type="Pfam" id="PF00587">
    <property type="entry name" value="tRNA-synt_2b"/>
    <property type="match status" value="1"/>
</dbReference>
<keyword evidence="8" id="KW-0809">Transit peptide</keyword>
<keyword evidence="7" id="KW-0648">Protein biosynthesis</keyword>
<name>A0A6A5WY89_9PLEO</name>
<keyword evidence="10" id="KW-0030">Aminoacyl-tRNA synthetase</keyword>
<dbReference type="Proteomes" id="UP000799779">
    <property type="component" value="Unassembled WGS sequence"/>
</dbReference>
<dbReference type="AlphaFoldDB" id="A0A6A5WY89"/>
<dbReference type="GO" id="GO:0005524">
    <property type="term" value="F:ATP binding"/>
    <property type="evidence" value="ECO:0007669"/>
    <property type="project" value="UniProtKB-KW"/>
</dbReference>
<keyword evidence="4" id="KW-0436">Ligase</keyword>
<dbReference type="GO" id="GO:0005759">
    <property type="term" value="C:mitochondrial matrix"/>
    <property type="evidence" value="ECO:0007669"/>
    <property type="project" value="UniProtKB-SubCell"/>
</dbReference>
<dbReference type="Gene3D" id="3.30.930.10">
    <property type="entry name" value="Bira Bifunctional Protein, Domain 2"/>
    <property type="match status" value="1"/>
</dbReference>
<feature type="domain" description="Aminoacyl-transfer RNA synthetases class-II family profile" evidence="14">
    <location>
        <begin position="93"/>
        <end position="392"/>
    </location>
</feature>
<feature type="region of interest" description="Disordered" evidence="13">
    <location>
        <begin position="48"/>
        <end position="68"/>
    </location>
</feature>
<comment type="catalytic activity">
    <reaction evidence="12">
        <text>tRNA(Thr) + L-threonine + ATP = L-threonyl-tRNA(Thr) + AMP + diphosphate + H(+)</text>
        <dbReference type="Rhea" id="RHEA:24624"/>
        <dbReference type="Rhea" id="RHEA-COMP:9670"/>
        <dbReference type="Rhea" id="RHEA-COMP:9704"/>
        <dbReference type="ChEBI" id="CHEBI:15378"/>
        <dbReference type="ChEBI" id="CHEBI:30616"/>
        <dbReference type="ChEBI" id="CHEBI:33019"/>
        <dbReference type="ChEBI" id="CHEBI:57926"/>
        <dbReference type="ChEBI" id="CHEBI:78442"/>
        <dbReference type="ChEBI" id="CHEBI:78534"/>
        <dbReference type="ChEBI" id="CHEBI:456215"/>
        <dbReference type="EC" id="6.1.1.3"/>
    </reaction>
</comment>
<dbReference type="CDD" id="cd00771">
    <property type="entry name" value="ThrRS_core"/>
    <property type="match status" value="1"/>
</dbReference>
<dbReference type="PANTHER" id="PTHR11451">
    <property type="entry name" value="THREONINE-TRNA LIGASE"/>
    <property type="match status" value="1"/>
</dbReference>
<keyword evidence="9" id="KW-0496">Mitochondrion</keyword>
<sequence>MQRLRRPFLLLNTPRRAQLHSHHVWPVRRPLVTCCSCSAPQRLHTSVNVGANPQLNPTTSEPPTPPTDHRALAQTHHLFITSPYSPGSPLLLPNGAYVFQKLQAFLRAQYPQFGFQEVITPTIYKKSLWETSGHWDNYAEDMFSVQGRGAMGQTQNAETGQDEEFGLKPMNCPGHCLLFRDEIKSYRDLPIRYADFSALHRNEISGALTGLTRVRRFHQDDAHIFCRPDQILQEIEQTLKFVGMVYDTFGLGPYKLLLSTRPVDHFIGTISEWDKAEAQLTTALNNSGREWALNEGDGAFYGPKIDIILKDSHGKEHQTATIQLDFQLPQRFNLQYQASPDELSSLPSEAPSSEDAALEPGNRRPVIVHRAIYGSLERFMALLIEHYAGNYPFWLSPRPAIVLALNQDPETLSHVAYIQSVLSGMESVETSEEARVQAPSTGEPVPPKPRPQKLNTIHLPIDADTTARPIGKKIAEAQMKKYNHIVVVGPKEVKSRSMTLEVVNQPHGGATEEVLVKILGRGLESGERKRGKITVNSTPAVARGYFEGLVDEFL</sequence>
<evidence type="ECO:0000256" key="13">
    <source>
        <dbReference type="SAM" id="MobiDB-lite"/>
    </source>
</evidence>
<dbReference type="GO" id="GO:0006435">
    <property type="term" value="P:threonyl-tRNA aminoacylation"/>
    <property type="evidence" value="ECO:0007669"/>
    <property type="project" value="InterPro"/>
</dbReference>
<keyword evidence="6" id="KW-0067">ATP-binding</keyword>
<dbReference type="SUPFAM" id="SSF55681">
    <property type="entry name" value="Class II aaRS and biotin synthetases"/>
    <property type="match status" value="1"/>
</dbReference>
<dbReference type="InterPro" id="IPR036621">
    <property type="entry name" value="Anticodon-bd_dom_sf"/>
</dbReference>
<evidence type="ECO:0000313" key="16">
    <source>
        <dbReference type="Proteomes" id="UP000799779"/>
    </source>
</evidence>
<evidence type="ECO:0000313" key="15">
    <source>
        <dbReference type="EMBL" id="KAF2006783.1"/>
    </source>
</evidence>
<evidence type="ECO:0000256" key="7">
    <source>
        <dbReference type="ARBA" id="ARBA00022917"/>
    </source>
</evidence>
<evidence type="ECO:0000256" key="3">
    <source>
        <dbReference type="ARBA" id="ARBA00013163"/>
    </source>
</evidence>
<dbReference type="InterPro" id="IPR033728">
    <property type="entry name" value="ThrRS_core"/>
</dbReference>
<evidence type="ECO:0000256" key="6">
    <source>
        <dbReference type="ARBA" id="ARBA00022840"/>
    </source>
</evidence>
<dbReference type="InterPro" id="IPR004154">
    <property type="entry name" value="Anticodon-bd"/>
</dbReference>
<dbReference type="SUPFAM" id="SSF52954">
    <property type="entry name" value="Class II aaRS ABD-related"/>
    <property type="match status" value="1"/>
</dbReference>
<dbReference type="Gene3D" id="3.40.50.800">
    <property type="entry name" value="Anticodon-binding domain"/>
    <property type="match status" value="1"/>
</dbReference>
<dbReference type="PROSITE" id="PS50862">
    <property type="entry name" value="AA_TRNA_LIGASE_II"/>
    <property type="match status" value="1"/>
</dbReference>
<evidence type="ECO:0000256" key="1">
    <source>
        <dbReference type="ARBA" id="ARBA00004305"/>
    </source>
</evidence>
<organism evidence="15 16">
    <name type="scientific">Amniculicola lignicola CBS 123094</name>
    <dbReference type="NCBI Taxonomy" id="1392246"/>
    <lineage>
        <taxon>Eukaryota</taxon>
        <taxon>Fungi</taxon>
        <taxon>Dikarya</taxon>
        <taxon>Ascomycota</taxon>
        <taxon>Pezizomycotina</taxon>
        <taxon>Dothideomycetes</taxon>
        <taxon>Pleosporomycetidae</taxon>
        <taxon>Pleosporales</taxon>
        <taxon>Amniculicolaceae</taxon>
        <taxon>Amniculicola</taxon>
    </lineage>
</organism>
<dbReference type="OrthoDB" id="5423599at2759"/>
<evidence type="ECO:0000256" key="9">
    <source>
        <dbReference type="ARBA" id="ARBA00023128"/>
    </source>
</evidence>
<dbReference type="PRINTS" id="PR01047">
    <property type="entry name" value="TRNASYNTHTHR"/>
</dbReference>
<evidence type="ECO:0000259" key="14">
    <source>
        <dbReference type="PROSITE" id="PS50862"/>
    </source>
</evidence>
<dbReference type="InterPro" id="IPR006195">
    <property type="entry name" value="aa-tRNA-synth_II"/>
</dbReference>
<gene>
    <name evidence="15" type="ORF">P154DRAFT_225219</name>
</gene>
<evidence type="ECO:0000256" key="4">
    <source>
        <dbReference type="ARBA" id="ARBA00022598"/>
    </source>
</evidence>
<proteinExistence type="inferred from homology"/>
<dbReference type="FunFam" id="3.30.930.10:FF:000039">
    <property type="entry name" value="Threonyl-tRNA synthetase, mitochondrial"/>
    <property type="match status" value="1"/>
</dbReference>